<reference evidence="1 2" key="1">
    <citation type="submission" date="2019-02" db="EMBL/GenBank/DDBJ databases">
        <title>Deep-cultivation of Planctomycetes and their phenomic and genomic characterization uncovers novel biology.</title>
        <authorList>
            <person name="Wiegand S."/>
            <person name="Jogler M."/>
            <person name="Boedeker C."/>
            <person name="Pinto D."/>
            <person name="Vollmers J."/>
            <person name="Rivas-Marin E."/>
            <person name="Kohn T."/>
            <person name="Peeters S.H."/>
            <person name="Heuer A."/>
            <person name="Rast P."/>
            <person name="Oberbeckmann S."/>
            <person name="Bunk B."/>
            <person name="Jeske O."/>
            <person name="Meyerdierks A."/>
            <person name="Storesund J.E."/>
            <person name="Kallscheuer N."/>
            <person name="Luecker S."/>
            <person name="Lage O.M."/>
            <person name="Pohl T."/>
            <person name="Merkel B.J."/>
            <person name="Hornburger P."/>
            <person name="Mueller R.-W."/>
            <person name="Bruemmer F."/>
            <person name="Labrenz M."/>
            <person name="Spormann A.M."/>
            <person name="Op Den Camp H."/>
            <person name="Overmann J."/>
            <person name="Amann R."/>
            <person name="Jetten M.S.M."/>
            <person name="Mascher T."/>
            <person name="Medema M.H."/>
            <person name="Devos D.P."/>
            <person name="Kaster A.-K."/>
            <person name="Ovreas L."/>
            <person name="Rohde M."/>
            <person name="Galperin M.Y."/>
            <person name="Jogler C."/>
        </authorList>
    </citation>
    <scope>NUCLEOTIDE SEQUENCE [LARGE SCALE GENOMIC DNA]</scope>
    <source>
        <strain evidence="1 2">KOR42</strain>
    </source>
</reference>
<dbReference type="Proteomes" id="UP000317243">
    <property type="component" value="Unassembled WGS sequence"/>
</dbReference>
<dbReference type="Gene3D" id="3.40.720.10">
    <property type="entry name" value="Alkaline Phosphatase, subunit A"/>
    <property type="match status" value="1"/>
</dbReference>
<evidence type="ECO:0000313" key="2">
    <source>
        <dbReference type="Proteomes" id="UP000317243"/>
    </source>
</evidence>
<dbReference type="PANTHER" id="PTHR43737">
    <property type="entry name" value="BLL7424 PROTEIN"/>
    <property type="match status" value="1"/>
</dbReference>
<dbReference type="InterPro" id="IPR017850">
    <property type="entry name" value="Alkaline_phosphatase_core_sf"/>
</dbReference>
<organism evidence="1 2">
    <name type="scientific">Thalassoglobus neptunius</name>
    <dbReference type="NCBI Taxonomy" id="1938619"/>
    <lineage>
        <taxon>Bacteria</taxon>
        <taxon>Pseudomonadati</taxon>
        <taxon>Planctomycetota</taxon>
        <taxon>Planctomycetia</taxon>
        <taxon>Planctomycetales</taxon>
        <taxon>Planctomycetaceae</taxon>
        <taxon>Thalassoglobus</taxon>
    </lineage>
</organism>
<dbReference type="InterPro" id="IPR010869">
    <property type="entry name" value="DUF1501"/>
</dbReference>
<proteinExistence type="predicted"/>
<dbReference type="PANTHER" id="PTHR43737:SF1">
    <property type="entry name" value="DUF1501 DOMAIN-CONTAINING PROTEIN"/>
    <property type="match status" value="1"/>
</dbReference>
<dbReference type="SUPFAM" id="SSF53649">
    <property type="entry name" value="Alkaline phosphatase-like"/>
    <property type="match status" value="1"/>
</dbReference>
<dbReference type="PROSITE" id="PS51318">
    <property type="entry name" value="TAT"/>
    <property type="match status" value="1"/>
</dbReference>
<protein>
    <recommendedName>
        <fullName evidence="3">Sulfatase</fullName>
    </recommendedName>
</protein>
<gene>
    <name evidence="1" type="ORF">KOR42_46430</name>
</gene>
<evidence type="ECO:0000313" key="1">
    <source>
        <dbReference type="EMBL" id="TWT42788.1"/>
    </source>
</evidence>
<accession>A0A5C5VW06</accession>
<dbReference type="Pfam" id="PF07394">
    <property type="entry name" value="DUF1501"/>
    <property type="match status" value="1"/>
</dbReference>
<dbReference type="EMBL" id="SIHI01000038">
    <property type="protein sequence ID" value="TWT42788.1"/>
    <property type="molecule type" value="Genomic_DNA"/>
</dbReference>
<dbReference type="OrthoDB" id="127333at2"/>
<sequence length="485" mass="53563">MPLHQHEQSAPVNLFSRRTALRSLASGFGYLAFAGLAQAQAARDASSSTDGLAPKPTHFPARAKRVIFLCMNGGPSHLDLFDYKPKLQSRSGQQTAESVLKGNAGLMASPFKFAQHGESGQWFSELMPHLSEHADDLCFVKSMHTDLPNHAQAFLQMHTGSFQFTRPSLGAWSVYGLGTENENLPGFVTLNPPSDNGGAQNYGSAFLPAICQATKIGTNQIPGFYAAVLGVDSEPGPPLRNVHNPVLTNAKQRRQLDLIRDLNQHKLQRDEYHPEIEGAIESFELAFRMQDEIPQLLDLSLESQATQEMYGIGSGRPTDLFGRQCLLARRMAEAGVRFIEVTAPAKWDHHFLLESALTESCSQTDQPMVALLRDLKQRGLLEDTLVIWAGEFGRTPYAQSGTGRDHNNKGYTIWMAGGGVQPGLSYGETDELGYQAVDKPVHIHDWHATILHLLGFDHKRLTFNYAGREFRLTDVYGQVVNDIIA</sequence>
<evidence type="ECO:0008006" key="3">
    <source>
        <dbReference type="Google" id="ProtNLM"/>
    </source>
</evidence>
<dbReference type="AlphaFoldDB" id="A0A5C5VW06"/>
<dbReference type="RefSeq" id="WP_146511981.1">
    <property type="nucleotide sequence ID" value="NZ_SIHI01000038.1"/>
</dbReference>
<dbReference type="InterPro" id="IPR006311">
    <property type="entry name" value="TAT_signal"/>
</dbReference>
<keyword evidence="2" id="KW-1185">Reference proteome</keyword>
<name>A0A5C5VW06_9PLAN</name>
<comment type="caution">
    <text evidence="1">The sequence shown here is derived from an EMBL/GenBank/DDBJ whole genome shotgun (WGS) entry which is preliminary data.</text>
</comment>